<dbReference type="EMBL" id="JAUIZM010000010">
    <property type="protein sequence ID" value="KAK1361517.1"/>
    <property type="molecule type" value="Genomic_DNA"/>
</dbReference>
<dbReference type="SUPFAM" id="SSF50249">
    <property type="entry name" value="Nucleic acid-binding proteins"/>
    <property type="match status" value="1"/>
</dbReference>
<accession>A0AAD8M6P8</accession>
<organism evidence="1 2">
    <name type="scientific">Heracleum sosnowskyi</name>
    <dbReference type="NCBI Taxonomy" id="360622"/>
    <lineage>
        <taxon>Eukaryota</taxon>
        <taxon>Viridiplantae</taxon>
        <taxon>Streptophyta</taxon>
        <taxon>Embryophyta</taxon>
        <taxon>Tracheophyta</taxon>
        <taxon>Spermatophyta</taxon>
        <taxon>Magnoliopsida</taxon>
        <taxon>eudicotyledons</taxon>
        <taxon>Gunneridae</taxon>
        <taxon>Pentapetalae</taxon>
        <taxon>asterids</taxon>
        <taxon>campanulids</taxon>
        <taxon>Apiales</taxon>
        <taxon>Apiaceae</taxon>
        <taxon>Apioideae</taxon>
        <taxon>apioid superclade</taxon>
        <taxon>Tordylieae</taxon>
        <taxon>Tordyliinae</taxon>
        <taxon>Heracleum</taxon>
    </lineage>
</organism>
<evidence type="ECO:0000313" key="1">
    <source>
        <dbReference type="EMBL" id="KAK1361517.1"/>
    </source>
</evidence>
<dbReference type="Gene3D" id="2.40.50.140">
    <property type="entry name" value="Nucleic acid-binding proteins"/>
    <property type="match status" value="1"/>
</dbReference>
<keyword evidence="2" id="KW-1185">Reference proteome</keyword>
<reference evidence="1" key="1">
    <citation type="submission" date="2023-02" db="EMBL/GenBank/DDBJ databases">
        <title>Genome of toxic invasive species Heracleum sosnowskyi carries increased number of genes despite the absence of recent whole-genome duplications.</title>
        <authorList>
            <person name="Schelkunov M."/>
            <person name="Shtratnikova V."/>
            <person name="Makarenko M."/>
            <person name="Klepikova A."/>
            <person name="Omelchenko D."/>
            <person name="Novikova G."/>
            <person name="Obukhova E."/>
            <person name="Bogdanov V."/>
            <person name="Penin A."/>
            <person name="Logacheva M."/>
        </authorList>
    </citation>
    <scope>NUCLEOTIDE SEQUENCE</scope>
    <source>
        <strain evidence="1">Hsosn_3</strain>
        <tissue evidence="1">Leaf</tissue>
    </source>
</reference>
<comment type="caution">
    <text evidence="1">The sequence shown here is derived from an EMBL/GenBank/DDBJ whole genome shotgun (WGS) entry which is preliminary data.</text>
</comment>
<dbReference type="PANTHER" id="PTHR47165:SF4">
    <property type="entry name" value="OS03G0429900 PROTEIN"/>
    <property type="match status" value="1"/>
</dbReference>
<dbReference type="AlphaFoldDB" id="A0AAD8M6P8"/>
<dbReference type="InterPro" id="IPR012340">
    <property type="entry name" value="NA-bd_OB-fold"/>
</dbReference>
<proteinExistence type="predicted"/>
<protein>
    <recommendedName>
        <fullName evidence="3">Replication factor A C-terminal domain-containing protein</fullName>
    </recommendedName>
</protein>
<sequence length="237" mass="27586">MKYDYHDVANLRKMLRQPMFAKYNFTTQAEEKIETLSIAEIRNLGINYIEKEVICQIKVNTVLETIYWNFYQCSSCYKEIEPVQGLFKCYRCADRNVPHPYKNWKLSVEAEDNSGRIEIVLMDREARTILGIYAPTNNEENMPSIVKLLENRYYTVKLEIKRSNIEQKSFTYVATGIFENPAQTNKTGISETQTLNESATETSGSGYHLDDFSQLNFQSPDVKLKNKKKRSLGKKKK</sequence>
<reference evidence="1" key="2">
    <citation type="submission" date="2023-05" db="EMBL/GenBank/DDBJ databases">
        <authorList>
            <person name="Schelkunov M.I."/>
        </authorList>
    </citation>
    <scope>NUCLEOTIDE SEQUENCE</scope>
    <source>
        <strain evidence="1">Hsosn_3</strain>
        <tissue evidence="1">Leaf</tissue>
    </source>
</reference>
<evidence type="ECO:0008006" key="3">
    <source>
        <dbReference type="Google" id="ProtNLM"/>
    </source>
</evidence>
<gene>
    <name evidence="1" type="ORF">POM88_045991</name>
</gene>
<name>A0AAD8M6P8_9APIA</name>
<dbReference type="Proteomes" id="UP001237642">
    <property type="component" value="Unassembled WGS sequence"/>
</dbReference>
<evidence type="ECO:0000313" key="2">
    <source>
        <dbReference type="Proteomes" id="UP001237642"/>
    </source>
</evidence>
<dbReference type="PANTHER" id="PTHR47165">
    <property type="entry name" value="OS03G0429900 PROTEIN"/>
    <property type="match status" value="1"/>
</dbReference>